<evidence type="ECO:0000313" key="2">
    <source>
        <dbReference type="EMBL" id="PLW60928.1"/>
    </source>
</evidence>
<organism evidence="2 3">
    <name type="scientific">Lactococcus lactis subsp. lactis</name>
    <name type="common">Streptococcus lactis</name>
    <dbReference type="NCBI Taxonomy" id="1360"/>
    <lineage>
        <taxon>Bacteria</taxon>
        <taxon>Bacillati</taxon>
        <taxon>Bacillota</taxon>
        <taxon>Bacilli</taxon>
        <taxon>Lactobacillales</taxon>
        <taxon>Streptococcaceae</taxon>
        <taxon>Lactococcus</taxon>
    </lineage>
</organism>
<dbReference type="SUPFAM" id="SSF53448">
    <property type="entry name" value="Nucleotide-diphospho-sugar transferases"/>
    <property type="match status" value="1"/>
</dbReference>
<dbReference type="GO" id="GO:0016758">
    <property type="term" value="F:hexosyltransferase activity"/>
    <property type="evidence" value="ECO:0007669"/>
    <property type="project" value="UniProtKB-ARBA"/>
</dbReference>
<name>A0A2N5WFA4_LACLL</name>
<evidence type="ECO:0000259" key="1">
    <source>
        <dbReference type="Pfam" id="PF00535"/>
    </source>
</evidence>
<proteinExistence type="predicted"/>
<dbReference type="AlphaFoldDB" id="A0A2N5WFA4"/>
<protein>
    <submittedName>
        <fullName evidence="2">Minor teichoic acid biosynthesis protein GgaB</fullName>
    </submittedName>
</protein>
<dbReference type="InterPro" id="IPR029044">
    <property type="entry name" value="Nucleotide-diphossugar_trans"/>
</dbReference>
<dbReference type="InterPro" id="IPR001173">
    <property type="entry name" value="Glyco_trans_2-like"/>
</dbReference>
<sequence length="529" mass="62635">MFKFSIIIPYKNNNNWLNDLIESIITQTLDFYSNVEIILINNNSSNFSKEIADYWQQLFPLNIKSLSSNSSDFTSIYDTALKTSFGEHVIFLDENILFKEDILEKVDDFYRNYPDLKIVSVPLGDLNGAFDELNEKYYRSREIIIKDEPQSILVNKTNIFINRSLIHYFESPTFLWDEALSLTEIVMKEGRYGVISNSQLYYREGRDPHFLIQHDVDELQFYTIFNEKVSKIWLEKYKKADEIPQYIQNVLVYIIQWAISKGGPPILSIEEIKEFRRNYIALMNNVSIENILILHQLSQRQKLFLIKENLKYNRKEFKYFFDNQDINLFGDEIFLDSLSKSTFEITSIITKKNRINLLCKLNTMFDSEQISLYLNSQEDKYSKELKILQDKEVILFGEVVEKELTFEVSIPSDDSNFKLTFISIRAKDTVIKLRLSNKSFQQFSKLLLKTKIKNISYDTLKDYFIIKIQKEVSPNKKKTSKNSLVSDIKSVDQNSRLTLYQKIKKRLPRSFKRKMKKFLKKYFHITIGK</sequence>
<dbReference type="Gene3D" id="3.90.550.10">
    <property type="entry name" value="Spore Coat Polysaccharide Biosynthesis Protein SpsA, Chain A"/>
    <property type="match status" value="1"/>
</dbReference>
<feature type="domain" description="Glycosyltransferase 2-like" evidence="1">
    <location>
        <begin position="5"/>
        <end position="149"/>
    </location>
</feature>
<comment type="caution">
    <text evidence="2">The sequence shown here is derived from an EMBL/GenBank/DDBJ whole genome shotgun (WGS) entry which is preliminary data.</text>
</comment>
<dbReference type="Proteomes" id="UP000234865">
    <property type="component" value="Unassembled WGS sequence"/>
</dbReference>
<gene>
    <name evidence="2" type="primary">ggaB_2</name>
    <name evidence="2" type="ORF">CYU10_001986</name>
</gene>
<accession>A0A2N5WFA4</accession>
<dbReference type="RefSeq" id="WP_095586845.1">
    <property type="nucleotide sequence ID" value="NZ_PKRZ01000001.1"/>
</dbReference>
<evidence type="ECO:0000313" key="3">
    <source>
        <dbReference type="Proteomes" id="UP000234865"/>
    </source>
</evidence>
<dbReference type="PANTHER" id="PTHR22916">
    <property type="entry name" value="GLYCOSYLTRANSFERASE"/>
    <property type="match status" value="1"/>
</dbReference>
<dbReference type="Pfam" id="PF00535">
    <property type="entry name" value="Glycos_transf_2"/>
    <property type="match status" value="1"/>
</dbReference>
<dbReference type="EMBL" id="PKRZ01000001">
    <property type="protein sequence ID" value="PLW60928.1"/>
    <property type="molecule type" value="Genomic_DNA"/>
</dbReference>
<dbReference type="PANTHER" id="PTHR22916:SF3">
    <property type="entry name" value="UDP-GLCNAC:BETAGAL BETA-1,3-N-ACETYLGLUCOSAMINYLTRANSFERASE-LIKE PROTEIN 1"/>
    <property type="match status" value="1"/>
</dbReference>
<reference evidence="3" key="1">
    <citation type="submission" date="2016-08" db="EMBL/GenBank/DDBJ databases">
        <title>Comparative genomics of Lactococcus lactis strain WFLU12 isolated from the gastrointestinal tract of wild olive flounder (Paralichythys olivaceus).</title>
        <authorList>
            <person name="Nguyen T.L."/>
            <person name="Kim D.-H."/>
        </authorList>
    </citation>
    <scope>NUCLEOTIDE SEQUENCE [LARGE SCALE GENOMIC DNA]</scope>
    <source>
        <strain evidence="3">WFLU12</strain>
    </source>
</reference>